<gene>
    <name evidence="1" type="ORF">BBI10_20985</name>
</gene>
<accession>A0A1C2DH94</accession>
<comment type="caution">
    <text evidence="1">The sequence shown here is derived from an EMBL/GenBank/DDBJ whole genome shotgun (WGS) entry which is preliminary data.</text>
</comment>
<dbReference type="AlphaFoldDB" id="A0A1C2DH94"/>
<evidence type="ECO:0000313" key="2">
    <source>
        <dbReference type="Proteomes" id="UP000095143"/>
    </source>
</evidence>
<evidence type="ECO:0000313" key="1">
    <source>
        <dbReference type="EMBL" id="OCX14035.1"/>
    </source>
</evidence>
<dbReference type="Proteomes" id="UP000095143">
    <property type="component" value="Unassembled WGS sequence"/>
</dbReference>
<protein>
    <submittedName>
        <fullName evidence="1">Uncharacterized protein</fullName>
    </submittedName>
</protein>
<dbReference type="OrthoDB" id="7024420at2"/>
<organism evidence="1 2">
    <name type="scientific">Pseudomonas graminis</name>
    <dbReference type="NCBI Taxonomy" id="158627"/>
    <lineage>
        <taxon>Bacteria</taxon>
        <taxon>Pseudomonadati</taxon>
        <taxon>Pseudomonadota</taxon>
        <taxon>Gammaproteobacteria</taxon>
        <taxon>Pseudomonadales</taxon>
        <taxon>Pseudomonadaceae</taxon>
        <taxon>Pseudomonas</taxon>
    </lineage>
</organism>
<reference evidence="1 2" key="1">
    <citation type="submission" date="2016-08" db="EMBL/GenBank/DDBJ databases">
        <title>Whole genome sequence of Pseudomonas graminis strain UASWS1507, a potential biological control agent for agriculture.</title>
        <authorList>
            <person name="Crovadore J."/>
            <person name="Calmin G."/>
            <person name="Chablais R."/>
            <person name="Cochard B."/>
            <person name="Lefort F."/>
        </authorList>
    </citation>
    <scope>NUCLEOTIDE SEQUENCE [LARGE SCALE GENOMIC DNA]</scope>
    <source>
        <strain evidence="1 2">UASWS1507</strain>
    </source>
</reference>
<name>A0A1C2DH94_9PSED</name>
<sequence>MRPQIHDIPNALDLISELDQATEQMMSIPVEHIGGVQWEEAFVRQQSAFRKWRDYLYCKADERPAVRLLNIA</sequence>
<proteinExistence type="predicted"/>
<dbReference type="EMBL" id="MDEN01000068">
    <property type="protein sequence ID" value="OCX14035.1"/>
    <property type="molecule type" value="Genomic_DNA"/>
</dbReference>
<dbReference type="RefSeq" id="WP_065991542.1">
    <property type="nucleotide sequence ID" value="NZ_MDEN01000068.1"/>
</dbReference>